<dbReference type="PROSITE" id="PS00108">
    <property type="entry name" value="PROTEIN_KINASE_ST"/>
    <property type="match status" value="1"/>
</dbReference>
<comment type="similarity">
    <text evidence="1">Belongs to the protein kinase superfamily. NEK Ser/Thr protein kinase family. NIMA subfamily.</text>
</comment>
<dbReference type="InterPro" id="IPR011009">
    <property type="entry name" value="Kinase-like_dom_sf"/>
</dbReference>
<dbReference type="PROSITE" id="PS50011">
    <property type="entry name" value="PROTEIN_KINASE_DOM"/>
    <property type="match status" value="1"/>
</dbReference>
<evidence type="ECO:0000256" key="6">
    <source>
        <dbReference type="ARBA" id="ARBA00022840"/>
    </source>
</evidence>
<evidence type="ECO:0000256" key="5">
    <source>
        <dbReference type="ARBA" id="ARBA00022777"/>
    </source>
</evidence>
<evidence type="ECO:0000256" key="9">
    <source>
        <dbReference type="SAM" id="Phobius"/>
    </source>
</evidence>
<evidence type="ECO:0000256" key="1">
    <source>
        <dbReference type="ARBA" id="ARBA00010886"/>
    </source>
</evidence>
<keyword evidence="9" id="KW-0812">Transmembrane</keyword>
<keyword evidence="9" id="KW-0472">Membrane</keyword>
<dbReference type="SMART" id="SM00220">
    <property type="entry name" value="S_TKc"/>
    <property type="match status" value="1"/>
</dbReference>
<keyword evidence="6 7" id="KW-0067">ATP-binding</keyword>
<organism evidence="11 12">
    <name type="scientific">Rhodococcus pseudokoreensis</name>
    <dbReference type="NCBI Taxonomy" id="2811421"/>
    <lineage>
        <taxon>Bacteria</taxon>
        <taxon>Bacillati</taxon>
        <taxon>Actinomycetota</taxon>
        <taxon>Actinomycetes</taxon>
        <taxon>Mycobacteriales</taxon>
        <taxon>Nocardiaceae</taxon>
        <taxon>Rhodococcus</taxon>
    </lineage>
</organism>
<feature type="transmembrane region" description="Helical" evidence="9">
    <location>
        <begin position="605"/>
        <end position="623"/>
    </location>
</feature>
<feature type="region of interest" description="Disordered" evidence="8">
    <location>
        <begin position="1"/>
        <end position="26"/>
    </location>
</feature>
<dbReference type="InterPro" id="IPR000719">
    <property type="entry name" value="Prot_kinase_dom"/>
</dbReference>
<dbReference type="EMBL" id="CP070619">
    <property type="protein sequence ID" value="QSE92258.1"/>
    <property type="molecule type" value="Genomic_DNA"/>
</dbReference>
<evidence type="ECO:0000313" key="12">
    <source>
        <dbReference type="Proteomes" id="UP000662986"/>
    </source>
</evidence>
<evidence type="ECO:0000256" key="2">
    <source>
        <dbReference type="ARBA" id="ARBA00012513"/>
    </source>
</evidence>
<feature type="region of interest" description="Disordered" evidence="8">
    <location>
        <begin position="416"/>
        <end position="447"/>
    </location>
</feature>
<proteinExistence type="inferred from homology"/>
<evidence type="ECO:0000256" key="4">
    <source>
        <dbReference type="ARBA" id="ARBA00022741"/>
    </source>
</evidence>
<dbReference type="EC" id="2.7.11.1" evidence="2"/>
<feature type="transmembrane region" description="Helical" evidence="9">
    <location>
        <begin position="694"/>
        <end position="712"/>
    </location>
</feature>
<reference evidence="11 12" key="1">
    <citation type="journal article" date="2021" name="Microbiol. Resour. Announc.">
        <title>Complete Genome Sequences of Two Rhodococcus sp. Strains with Large and Linear Chromosomes, Isolated from Apple Rhizosphere.</title>
        <authorList>
            <person name="Benning S."/>
            <person name="Brugnone N."/>
            <person name="Siani R."/>
            <person name="Kublik S."/>
            <person name="Schloter M."/>
            <person name="Rad V."/>
        </authorList>
    </citation>
    <scope>NUCLEOTIDE SEQUENCE [LARGE SCALE GENOMIC DNA]</scope>
    <source>
        <strain evidence="11 12">R79</strain>
    </source>
</reference>
<keyword evidence="3" id="KW-0808">Transferase</keyword>
<accession>A0A974W6M3</accession>
<dbReference type="GO" id="GO:0004674">
    <property type="term" value="F:protein serine/threonine kinase activity"/>
    <property type="evidence" value="ECO:0007669"/>
    <property type="project" value="UniProtKB-KW"/>
</dbReference>
<feature type="transmembrane region" description="Helical" evidence="9">
    <location>
        <begin position="635"/>
        <end position="663"/>
    </location>
</feature>
<keyword evidence="9" id="KW-1133">Transmembrane helix</keyword>
<dbReference type="RefSeq" id="WP_206008744.1">
    <property type="nucleotide sequence ID" value="NZ_CP070619.1"/>
</dbReference>
<dbReference type="InterPro" id="IPR008271">
    <property type="entry name" value="Ser/Thr_kinase_AS"/>
</dbReference>
<feature type="transmembrane region" description="Helical" evidence="9">
    <location>
        <begin position="507"/>
        <end position="529"/>
    </location>
</feature>
<name>A0A974W6M3_9NOCA</name>
<dbReference type="Gene3D" id="1.10.510.10">
    <property type="entry name" value="Transferase(Phosphotransferase) domain 1"/>
    <property type="match status" value="2"/>
</dbReference>
<feature type="compositionally biased region" description="Basic and acidic residues" evidence="8">
    <location>
        <begin position="434"/>
        <end position="447"/>
    </location>
</feature>
<dbReference type="InterPro" id="IPR017441">
    <property type="entry name" value="Protein_kinase_ATP_BS"/>
</dbReference>
<keyword evidence="5 11" id="KW-0418">Kinase</keyword>
<gene>
    <name evidence="11" type="ORF">JWS13_28315</name>
</gene>
<evidence type="ECO:0000259" key="10">
    <source>
        <dbReference type="PROSITE" id="PS50011"/>
    </source>
</evidence>
<reference evidence="11 12" key="2">
    <citation type="journal article" date="2022" name="Arch. Microbiol.">
        <title>Rhodococcus pseudokoreensis sp. nov. isolated from the rhizosphere of young M26 apple rootstocks.</title>
        <authorList>
            <person name="Kampfer P."/>
            <person name="Glaeser S.P."/>
            <person name="Blom J."/>
            <person name="Wolf J."/>
            <person name="Benning S."/>
            <person name="Schloter M."/>
            <person name="Neumann-Schaal M."/>
        </authorList>
    </citation>
    <scope>NUCLEOTIDE SEQUENCE [LARGE SCALE GENOMIC DNA]</scope>
    <source>
        <strain evidence="11 12">R79</strain>
    </source>
</reference>
<dbReference type="CDD" id="cd14014">
    <property type="entry name" value="STKc_PknB_like"/>
    <property type="match status" value="1"/>
</dbReference>
<dbReference type="PANTHER" id="PTHR43671">
    <property type="entry name" value="SERINE/THREONINE-PROTEIN KINASE NEK"/>
    <property type="match status" value="1"/>
</dbReference>
<dbReference type="SUPFAM" id="SSF56112">
    <property type="entry name" value="Protein kinase-like (PK-like)"/>
    <property type="match status" value="1"/>
</dbReference>
<keyword evidence="12" id="KW-1185">Reference proteome</keyword>
<evidence type="ECO:0000313" key="11">
    <source>
        <dbReference type="EMBL" id="QSE92258.1"/>
    </source>
</evidence>
<dbReference type="PROSITE" id="PS00107">
    <property type="entry name" value="PROTEIN_KINASE_ATP"/>
    <property type="match status" value="1"/>
</dbReference>
<feature type="domain" description="Protein kinase" evidence="10">
    <location>
        <begin position="179"/>
        <end position="482"/>
    </location>
</feature>
<sequence length="790" mass="86862">MNDRPPSDSTVASGPPAELGQDTQLPLSTTSGAESVFVVESGVERLVADWESSGSPAELTEYLPDTAAIRRAALIELIKVDLDYRWLRSGSPKRIADYCLEFPELLAEPLPPELVYLEYRVRRQSGADVDPAEYVAEYPHQAARFETLLEHDRRMDRRTITAELGPGDDLDVGERLDDFDLMMELGHGAFARVFLARQRSMQRWVALKISRNIGNEPQTLAQLDHPYIVRVYDQRVLEDRRLRVLFMEYVPGGTLLDVVRLVRKTPPEQRSGQLLLDSVDRILEERGEIRPEYSSVRDEIAALSWPETVAWIGLRLADALDDARKHGVLHRDIKPANVLLGLEGIPKLADFNVSSSDSVENRGAGGFIGGSVAYMSPEQLEVIDPSIHRTASDLDTRSDIFALGVMLWELLTGARPFPDDDGTTSPPTPQALLESRRRGVDPERSALPEDCPAALRRILVKSLAPDRDDRWSSGRKLTRQFALCLDPHARDLVDPAPGSVRSTMWRWALPIVIAAVGMPNLLAAGYNYYYNKVLIIATLPVEAQQDLEFVHLVIGGIAFPLGAVLIVYWCRLALTVPRGLRNGRTYSSEVLEKARATTLGLGHRAVVVSFGLWVVAGVAYPVALEITAGGISLGAYTQLLASLAVCGAVALAYPFFILTFYAVRCLYPILLSHGELRGSDGRNIRALGRSMPRYLAVAAAVPLIGVAGLSFVGGTTGDAVNATVRALCLGGIFAFIAVYQLFRRIESDLRALERVVWLEVPGRRPSGGGRNAKRRPLTLPGRGPTAPWAH</sequence>
<dbReference type="InterPro" id="IPR050660">
    <property type="entry name" value="NEK_Ser/Thr_kinase"/>
</dbReference>
<feature type="region of interest" description="Disordered" evidence="8">
    <location>
        <begin position="765"/>
        <end position="790"/>
    </location>
</feature>
<dbReference type="Pfam" id="PF00069">
    <property type="entry name" value="Pkinase"/>
    <property type="match status" value="1"/>
</dbReference>
<feature type="transmembrane region" description="Helical" evidence="9">
    <location>
        <begin position="549"/>
        <end position="574"/>
    </location>
</feature>
<evidence type="ECO:0000256" key="8">
    <source>
        <dbReference type="SAM" id="MobiDB-lite"/>
    </source>
</evidence>
<evidence type="ECO:0000256" key="3">
    <source>
        <dbReference type="ARBA" id="ARBA00022679"/>
    </source>
</evidence>
<keyword evidence="4 7" id="KW-0547">Nucleotide-binding</keyword>
<feature type="transmembrane region" description="Helical" evidence="9">
    <location>
        <begin position="724"/>
        <end position="742"/>
    </location>
</feature>
<evidence type="ECO:0000256" key="7">
    <source>
        <dbReference type="PROSITE-ProRule" id="PRU10141"/>
    </source>
</evidence>
<dbReference type="PANTHER" id="PTHR43671:SF13">
    <property type="entry name" value="SERINE_THREONINE-PROTEIN KINASE NEK2"/>
    <property type="match status" value="1"/>
</dbReference>
<keyword evidence="11" id="KW-0723">Serine/threonine-protein kinase</keyword>
<feature type="binding site" evidence="7">
    <location>
        <position position="208"/>
    </location>
    <ligand>
        <name>ATP</name>
        <dbReference type="ChEBI" id="CHEBI:30616"/>
    </ligand>
</feature>
<dbReference type="Proteomes" id="UP000662986">
    <property type="component" value="Chromosome"/>
</dbReference>
<protein>
    <recommendedName>
        <fullName evidence="2">non-specific serine/threonine protein kinase</fullName>
        <ecNumber evidence="2">2.7.11.1</ecNumber>
    </recommendedName>
</protein>